<feature type="compositionally biased region" description="Low complexity" evidence="4">
    <location>
        <begin position="232"/>
        <end position="246"/>
    </location>
</feature>
<accession>A0ABP0DJ12</accession>
<evidence type="ECO:0000313" key="6">
    <source>
        <dbReference type="EMBL" id="CAK7268249.1"/>
    </source>
</evidence>
<dbReference type="PANTHER" id="PTHR12378:SF80">
    <property type="entry name" value="IP06716P-RELATED"/>
    <property type="match status" value="1"/>
</dbReference>
<keyword evidence="3" id="KW-0378">Hydrolase</keyword>
<feature type="region of interest" description="Disordered" evidence="4">
    <location>
        <begin position="172"/>
        <end position="298"/>
    </location>
</feature>
<dbReference type="EMBL" id="CAWUON010000035">
    <property type="protein sequence ID" value="CAK7268249.1"/>
    <property type="molecule type" value="Genomic_DNA"/>
</dbReference>
<sequence length="298" mass="32634">MAPKKHKKPSSRPSHRSTLSLQKTEVVINVYDLLTPGRWSTLLWHMGTSLLHSGVVIGGKEYAYGGHDRHGTTGVYWTTPRTEPPGGTFRCEILQGFALATSEEIDSIIRSASEEFHGPSYNLLTKNCNHFTAYLCRKLTGLPGPAWLNRAASIGMALPCIVPRDWVEPPEYDSAEGELLPPGGGESYSDSFSNYGDDDDYGYNETRDGNSERASMLRPPSQHRVHLVGLDSPQSSTRSSMSSSRASQEHSSRSNRPEPFDEDEGTGRRSGASGRKSQSITRDSAGHALPPSERISSL</sequence>
<evidence type="ECO:0000256" key="1">
    <source>
        <dbReference type="ARBA" id="ARBA00008140"/>
    </source>
</evidence>
<comment type="similarity">
    <text evidence="1">Belongs to the DeSI family.</text>
</comment>
<keyword evidence="7" id="KW-1185">Reference proteome</keyword>
<dbReference type="SMART" id="SM01179">
    <property type="entry name" value="DUF862"/>
    <property type="match status" value="1"/>
</dbReference>
<feature type="domain" description="PPPDE" evidence="5">
    <location>
        <begin position="24"/>
        <end position="166"/>
    </location>
</feature>
<feature type="compositionally biased region" description="Basic and acidic residues" evidence="4">
    <location>
        <begin position="247"/>
        <end position="259"/>
    </location>
</feature>
<evidence type="ECO:0000256" key="4">
    <source>
        <dbReference type="SAM" id="MobiDB-lite"/>
    </source>
</evidence>
<dbReference type="InterPro" id="IPR042266">
    <property type="entry name" value="PPPDE_sf"/>
</dbReference>
<dbReference type="Pfam" id="PF05903">
    <property type="entry name" value="Peptidase_C97"/>
    <property type="match status" value="1"/>
</dbReference>
<evidence type="ECO:0000259" key="5">
    <source>
        <dbReference type="PROSITE" id="PS51858"/>
    </source>
</evidence>
<dbReference type="PANTHER" id="PTHR12378">
    <property type="entry name" value="DESUMOYLATING ISOPEPTIDASE"/>
    <property type="match status" value="1"/>
</dbReference>
<name>A0ABP0DJ12_9PEZI</name>
<dbReference type="InterPro" id="IPR008580">
    <property type="entry name" value="PPPDE_dom"/>
</dbReference>
<evidence type="ECO:0000256" key="3">
    <source>
        <dbReference type="ARBA" id="ARBA00022801"/>
    </source>
</evidence>
<dbReference type="Proteomes" id="UP001642502">
    <property type="component" value="Unassembled WGS sequence"/>
</dbReference>
<dbReference type="Gene3D" id="3.90.1720.30">
    <property type="entry name" value="PPPDE domains"/>
    <property type="match status" value="1"/>
</dbReference>
<keyword evidence="2" id="KW-0645">Protease</keyword>
<comment type="caution">
    <text evidence="6">The sequence shown here is derived from an EMBL/GenBank/DDBJ whole genome shotgun (WGS) entry which is preliminary data.</text>
</comment>
<dbReference type="PROSITE" id="PS51858">
    <property type="entry name" value="PPPDE"/>
    <property type="match status" value="1"/>
</dbReference>
<proteinExistence type="inferred from homology"/>
<evidence type="ECO:0000256" key="2">
    <source>
        <dbReference type="ARBA" id="ARBA00022670"/>
    </source>
</evidence>
<evidence type="ECO:0000313" key="7">
    <source>
        <dbReference type="Proteomes" id="UP001642502"/>
    </source>
</evidence>
<protein>
    <recommendedName>
        <fullName evidence="5">PPPDE domain-containing protein</fullName>
    </recommendedName>
</protein>
<gene>
    <name evidence="6" type="ORF">SEPCBS119000_002964</name>
</gene>
<organism evidence="6 7">
    <name type="scientific">Sporothrix epigloea</name>
    <dbReference type="NCBI Taxonomy" id="1892477"/>
    <lineage>
        <taxon>Eukaryota</taxon>
        <taxon>Fungi</taxon>
        <taxon>Dikarya</taxon>
        <taxon>Ascomycota</taxon>
        <taxon>Pezizomycotina</taxon>
        <taxon>Sordariomycetes</taxon>
        <taxon>Sordariomycetidae</taxon>
        <taxon>Ophiostomatales</taxon>
        <taxon>Ophiostomataceae</taxon>
        <taxon>Sporothrix</taxon>
    </lineage>
</organism>
<feature type="compositionally biased region" description="Low complexity" evidence="4">
    <location>
        <begin position="177"/>
        <end position="195"/>
    </location>
</feature>
<reference evidence="6 7" key="1">
    <citation type="submission" date="2024-01" db="EMBL/GenBank/DDBJ databases">
        <authorList>
            <person name="Allen C."/>
            <person name="Tagirdzhanova G."/>
        </authorList>
    </citation>
    <scope>NUCLEOTIDE SEQUENCE [LARGE SCALE GENOMIC DNA]</scope>
    <source>
        <strain evidence="6 7">CBS 119000</strain>
    </source>
</reference>